<evidence type="ECO:0000313" key="3">
    <source>
        <dbReference type="Proteomes" id="UP001280629"/>
    </source>
</evidence>
<dbReference type="RefSeq" id="WP_317933769.1">
    <property type="nucleotide sequence ID" value="NZ_JAUBDH010000001.1"/>
</dbReference>
<proteinExistence type="predicted"/>
<evidence type="ECO:0000313" key="2">
    <source>
        <dbReference type="EMBL" id="MDW0108582.1"/>
    </source>
</evidence>
<keyword evidence="3" id="KW-1185">Reference proteome</keyword>
<gene>
    <name evidence="2" type="ORF">QT716_00815</name>
</gene>
<accession>A0ABU4FV40</accession>
<protein>
    <submittedName>
        <fullName evidence="2">DUF4230 domain-containing protein</fullName>
    </submittedName>
</protein>
<keyword evidence="1" id="KW-1133">Transmembrane helix</keyword>
<feature type="transmembrane region" description="Helical" evidence="1">
    <location>
        <begin position="63"/>
        <end position="85"/>
    </location>
</feature>
<dbReference type="EMBL" id="JAUBDH010000001">
    <property type="protein sequence ID" value="MDW0108582.1"/>
    <property type="molecule type" value="Genomic_DNA"/>
</dbReference>
<organism evidence="2 3">
    <name type="scientific">Sporosarcina aquimarina</name>
    <dbReference type="NCBI Taxonomy" id="114975"/>
    <lineage>
        <taxon>Bacteria</taxon>
        <taxon>Bacillati</taxon>
        <taxon>Bacillota</taxon>
        <taxon>Bacilli</taxon>
        <taxon>Bacillales</taxon>
        <taxon>Caryophanaceae</taxon>
        <taxon>Sporosarcina</taxon>
    </lineage>
</organism>
<dbReference type="InterPro" id="IPR025324">
    <property type="entry name" value="DUF4230"/>
</dbReference>
<comment type="caution">
    <text evidence="2">The sequence shown here is derived from an EMBL/GenBank/DDBJ whole genome shotgun (WGS) entry which is preliminary data.</text>
</comment>
<keyword evidence="1" id="KW-0472">Membrane</keyword>
<dbReference type="Proteomes" id="UP001280629">
    <property type="component" value="Unassembled WGS sequence"/>
</dbReference>
<keyword evidence="1" id="KW-0812">Transmembrane</keyword>
<reference evidence="2 3" key="1">
    <citation type="submission" date="2023-06" db="EMBL/GenBank/DDBJ databases">
        <title>Sporosarcina sp. nov., isolated from Korean traditional fermented seafood 'Jeotgal'.</title>
        <authorList>
            <person name="Yang A.-I."/>
            <person name="Shin N.-R."/>
        </authorList>
    </citation>
    <scope>NUCLEOTIDE SEQUENCE [LARGE SCALE GENOMIC DNA]</scope>
    <source>
        <strain evidence="2 3">KCTC3840</strain>
    </source>
</reference>
<name>A0ABU4FV40_9BACL</name>
<sequence>MKGKKGTNDERKLEEIEKLLKELKSSDAESAVTVEEAYGRPKKRRRSLWSILMLFFSLWRKSFLIIALIAILLVASLPFIAFYFVKQGSTFTEQKTSFVEQIKDLNELATAEAHTKVIIERKDNKLFGQSIGLDIPGTNRQLLVVVPGIIKAGVDFSTVSEKDIVISETNKTAKLTLPKPEFLGGAEILFDQVEVYSYEGVFRQKADIKEGYDLAEEAKKLIREESAGQGVLETAERNAEQTLKEMFSFAGYDVMIQFKE</sequence>
<dbReference type="Pfam" id="PF14014">
    <property type="entry name" value="DUF4230"/>
    <property type="match status" value="1"/>
</dbReference>
<evidence type="ECO:0000256" key="1">
    <source>
        <dbReference type="SAM" id="Phobius"/>
    </source>
</evidence>